<accession>A0A839ZEZ1</accession>
<sequence>MTHEVANIGNDGAQLAPMAKAAQPTLGADELHVIAHRGYFDGERIKECVDAGLTVTLRRSQTSGAKALERCGKAGLRLSP</sequence>
<dbReference type="EMBL" id="JACICD010000010">
    <property type="protein sequence ID" value="MBB3773401.1"/>
    <property type="molecule type" value="Genomic_DNA"/>
</dbReference>
<organism evidence="1 2">
    <name type="scientific">Ancylobacter tetraedralis</name>
    <dbReference type="NCBI Taxonomy" id="217068"/>
    <lineage>
        <taxon>Bacteria</taxon>
        <taxon>Pseudomonadati</taxon>
        <taxon>Pseudomonadota</taxon>
        <taxon>Alphaproteobacteria</taxon>
        <taxon>Hyphomicrobiales</taxon>
        <taxon>Xanthobacteraceae</taxon>
        <taxon>Ancylobacter</taxon>
    </lineage>
</organism>
<evidence type="ECO:0008006" key="3">
    <source>
        <dbReference type="Google" id="ProtNLM"/>
    </source>
</evidence>
<evidence type="ECO:0000313" key="2">
    <source>
        <dbReference type="Proteomes" id="UP000533469"/>
    </source>
</evidence>
<evidence type="ECO:0000313" key="1">
    <source>
        <dbReference type="EMBL" id="MBB3773401.1"/>
    </source>
</evidence>
<proteinExistence type="predicted"/>
<dbReference type="AlphaFoldDB" id="A0A839ZEZ1"/>
<dbReference type="RefSeq" id="WP_183191539.1">
    <property type="nucleotide sequence ID" value="NZ_JACICD010000010.1"/>
</dbReference>
<name>A0A839ZEZ1_9HYPH</name>
<protein>
    <recommendedName>
        <fullName evidence="3">Transposase</fullName>
    </recommendedName>
</protein>
<reference evidence="1 2" key="1">
    <citation type="submission" date="2020-08" db="EMBL/GenBank/DDBJ databases">
        <title>Genomic Encyclopedia of Type Strains, Phase IV (KMG-IV): sequencing the most valuable type-strain genomes for metagenomic binning, comparative biology and taxonomic classification.</title>
        <authorList>
            <person name="Goeker M."/>
        </authorList>
    </citation>
    <scope>NUCLEOTIDE SEQUENCE [LARGE SCALE GENOMIC DNA]</scope>
    <source>
        <strain evidence="1 2">DSM 5895</strain>
    </source>
</reference>
<dbReference type="Proteomes" id="UP000533469">
    <property type="component" value="Unassembled WGS sequence"/>
</dbReference>
<gene>
    <name evidence="1" type="ORF">FHS55_004036</name>
</gene>
<comment type="caution">
    <text evidence="1">The sequence shown here is derived from an EMBL/GenBank/DDBJ whole genome shotgun (WGS) entry which is preliminary data.</text>
</comment>
<keyword evidence="2" id="KW-1185">Reference proteome</keyword>